<evidence type="ECO:0000256" key="2">
    <source>
        <dbReference type="ARBA" id="ARBA00022540"/>
    </source>
</evidence>
<dbReference type="Pfam" id="PF04760">
    <property type="entry name" value="IF2_N"/>
    <property type="match status" value="1"/>
</dbReference>
<dbReference type="InterPro" id="IPR009000">
    <property type="entry name" value="Transl_B-barrel_sf"/>
</dbReference>
<sequence length="753" mass="83742">MLYIKCDYYQYFYHEYIFEKVPFYILDLQYYDSILLLDKPKVIASQQDNSGIFNIVDQAIDTEGESKVGILNKFDKKNKSLPSLADQELIKSKKNKIKSNKTRNRNDVVKKIINSGDDLFENDSSIRSNLKARKSTSKSKKRKIKNQNLTVETLSSLSQQIVTVNSSDKVLNDIIINKPLSIAELSLKIRIPEAEIITYLFLKKGISATVNEALDFSTCSTIASNYGFNVSKSNLLNTSVTKIVHESELSSFSITRSPIVTILGHVDHGKTTLLDSILKTSIATKERGGITQSIAAYQISHDYDDSRFNLVFLDTPGHESFTSMRLRGAKITDIALLVIAIDDTLKPQTVESIRYIKEMSLSCIVVITKCDKKSDNLQKIKEDLAENDLICEEWGGNVPIVIVSAIKGDNIDSLLSQVCLLAKSKNLHANPNELAYGTIIDAFIDTKKGLISTVLIQSGTLKIGDIIVSESLLGKVKSIETTDGNIIKSSTPSSIVKILCFSSIPNAGSSFIVFSNEKEAKKYCLNYSGTDISNSLLQSLNTRISFDNKKAKKQVNLIIKADTQGSLEAIVKLLSSISQIKVQLNLISASFGNITNSDVNLSIATQAYILAFNVIDLPQISNLIKQHQIKFKGFDIIYDLFEYVKSLMLTLVKPEYKEVLTGNVLVQTIFKMSKGLVAGCTVTDGKISSKSYIKVYRDNNIVYDGYVTSLKYMKNDIGEVLAPGECGLMSDFQEWQESDLIEAYEMILTEKVL</sequence>
<keyword evidence="4" id="KW-0648">Protein biosynthesis</keyword>
<dbReference type="NCBIfam" id="TIGR00487">
    <property type="entry name" value="IF-2"/>
    <property type="match status" value="1"/>
</dbReference>
<dbReference type="GeneID" id="33355705"/>
<dbReference type="InterPro" id="IPR006847">
    <property type="entry name" value="IF2_N"/>
</dbReference>
<keyword evidence="2 9" id="KW-0396">Initiation factor</keyword>
<keyword evidence="5" id="KW-0342">GTP-binding</keyword>
<dbReference type="PANTHER" id="PTHR43381:SF5">
    <property type="entry name" value="TR-TYPE G DOMAIN-CONTAINING PROTEIN"/>
    <property type="match status" value="1"/>
</dbReference>
<comment type="function">
    <text evidence="6">One of the essential components for the initiation of protein synthesis. Protects formylmethionyl-tRNA from spontaneous hydrolysis and promotes its binding to the 30S ribosomal subunits. Also involved in the hydrolysis of GTP during the formation of the 70S ribosomal complex.</text>
</comment>
<protein>
    <recommendedName>
        <fullName evidence="7">Translation initiation factor IF-2, chloroplastic</fullName>
    </recommendedName>
</protein>
<dbReference type="AlphaFoldDB" id="A0A1Z1M941"/>
<accession>A0A1Z1M941</accession>
<evidence type="ECO:0000313" key="9">
    <source>
        <dbReference type="EMBL" id="ARW62490.1"/>
    </source>
</evidence>
<evidence type="ECO:0000256" key="4">
    <source>
        <dbReference type="ARBA" id="ARBA00022917"/>
    </source>
</evidence>
<dbReference type="Gene3D" id="2.40.30.10">
    <property type="entry name" value="Translation factors"/>
    <property type="match status" value="2"/>
</dbReference>
<dbReference type="FunFam" id="3.40.50.300:FF:000019">
    <property type="entry name" value="Translation initiation factor IF-2"/>
    <property type="match status" value="1"/>
</dbReference>
<dbReference type="FunFam" id="2.40.30.10:FF:000008">
    <property type="entry name" value="Translation initiation factor IF-2"/>
    <property type="match status" value="1"/>
</dbReference>
<reference evidence="9" key="1">
    <citation type="journal article" date="2017" name="J. Phycol.">
        <title>Analysis of chloroplast genomes and a supermatrix inform reclassification of the Rhodomelaceae (Rhodophyta).</title>
        <authorList>
            <person name="Diaz-Tapia P."/>
            <person name="Maggs C.A."/>
            <person name="West J.A."/>
            <person name="Verbruggen H."/>
        </authorList>
    </citation>
    <scope>NUCLEOTIDE SEQUENCE</scope>
    <source>
        <strain evidence="9">PD0863</strain>
    </source>
</reference>
<evidence type="ECO:0000259" key="8">
    <source>
        <dbReference type="PROSITE" id="PS51722"/>
    </source>
</evidence>
<dbReference type="InterPro" id="IPR053905">
    <property type="entry name" value="EF-G-like_DII"/>
</dbReference>
<dbReference type="NCBIfam" id="TIGR00231">
    <property type="entry name" value="small_GTP"/>
    <property type="match status" value="1"/>
</dbReference>
<gene>
    <name evidence="9" type="primary">infB</name>
</gene>
<dbReference type="FunFam" id="3.40.50.10050:FF:000001">
    <property type="entry name" value="Translation initiation factor IF-2"/>
    <property type="match status" value="1"/>
</dbReference>
<dbReference type="InterPro" id="IPR015760">
    <property type="entry name" value="TIF_IF2"/>
</dbReference>
<dbReference type="Pfam" id="PF22042">
    <property type="entry name" value="EF-G_D2"/>
    <property type="match status" value="1"/>
</dbReference>
<dbReference type="PRINTS" id="PR00315">
    <property type="entry name" value="ELONGATNFCT"/>
</dbReference>
<evidence type="ECO:0000256" key="6">
    <source>
        <dbReference type="ARBA" id="ARBA00025162"/>
    </source>
</evidence>
<dbReference type="GO" id="GO:0005525">
    <property type="term" value="F:GTP binding"/>
    <property type="evidence" value="ECO:0007669"/>
    <property type="project" value="UniProtKB-KW"/>
</dbReference>
<evidence type="ECO:0000256" key="3">
    <source>
        <dbReference type="ARBA" id="ARBA00022741"/>
    </source>
</evidence>
<dbReference type="InterPro" id="IPR023115">
    <property type="entry name" value="TIF_IF2_dom3"/>
</dbReference>
<dbReference type="CDD" id="cd01887">
    <property type="entry name" value="IF2_eIF5B"/>
    <property type="match status" value="1"/>
</dbReference>
<feature type="domain" description="Tr-type G" evidence="8">
    <location>
        <begin position="255"/>
        <end position="427"/>
    </location>
</feature>
<dbReference type="InterPro" id="IPR000178">
    <property type="entry name" value="TF_IF2_bacterial-like"/>
</dbReference>
<organism evidence="9">
    <name type="scientific">Polysiphonia sertularioides</name>
    <dbReference type="NCBI Taxonomy" id="945028"/>
    <lineage>
        <taxon>Eukaryota</taxon>
        <taxon>Rhodophyta</taxon>
        <taxon>Florideophyceae</taxon>
        <taxon>Rhodymeniophycidae</taxon>
        <taxon>Ceramiales</taxon>
        <taxon>Rhodomelaceae</taxon>
        <taxon>Polysiphonioideae</taxon>
        <taxon>Polysiphonia</taxon>
    </lineage>
</organism>
<dbReference type="Gene3D" id="3.40.50.300">
    <property type="entry name" value="P-loop containing nucleotide triphosphate hydrolases"/>
    <property type="match status" value="1"/>
</dbReference>
<dbReference type="InterPro" id="IPR000795">
    <property type="entry name" value="T_Tr_GTP-bd_dom"/>
</dbReference>
<geneLocation type="chloroplast" evidence="9"/>
<evidence type="ECO:0000256" key="5">
    <source>
        <dbReference type="ARBA" id="ARBA00023134"/>
    </source>
</evidence>
<proteinExistence type="inferred from homology"/>
<evidence type="ECO:0000256" key="7">
    <source>
        <dbReference type="ARBA" id="ARBA00044105"/>
    </source>
</evidence>
<dbReference type="SUPFAM" id="SSF50447">
    <property type="entry name" value="Translation proteins"/>
    <property type="match status" value="2"/>
</dbReference>
<dbReference type="SUPFAM" id="SSF52540">
    <property type="entry name" value="P-loop containing nucleoside triphosphate hydrolases"/>
    <property type="match status" value="1"/>
</dbReference>
<name>A0A1Z1M941_9FLOR</name>
<dbReference type="InterPro" id="IPR036925">
    <property type="entry name" value="TIF_IF2_dom3_sf"/>
</dbReference>
<dbReference type="EMBL" id="MF101423">
    <property type="protein sequence ID" value="ARW62490.1"/>
    <property type="molecule type" value="Genomic_DNA"/>
</dbReference>
<evidence type="ECO:0000256" key="1">
    <source>
        <dbReference type="ARBA" id="ARBA00007733"/>
    </source>
</evidence>
<keyword evidence="3" id="KW-0547">Nucleotide-binding</keyword>
<dbReference type="Pfam" id="PF00009">
    <property type="entry name" value="GTP_EFTU"/>
    <property type="match status" value="1"/>
</dbReference>
<dbReference type="InterPro" id="IPR044145">
    <property type="entry name" value="IF2_II"/>
</dbReference>
<dbReference type="RefSeq" id="YP_009393928.1">
    <property type="nucleotide sequence ID" value="NC_035270.1"/>
</dbReference>
<dbReference type="GO" id="GO:0003743">
    <property type="term" value="F:translation initiation factor activity"/>
    <property type="evidence" value="ECO:0007669"/>
    <property type="project" value="UniProtKB-KW"/>
</dbReference>
<dbReference type="Gene3D" id="3.40.50.10050">
    <property type="entry name" value="Translation initiation factor IF- 2, domain 3"/>
    <property type="match status" value="1"/>
</dbReference>
<dbReference type="CDD" id="cd03692">
    <property type="entry name" value="mtIF2_IVc"/>
    <property type="match status" value="1"/>
</dbReference>
<dbReference type="PROSITE" id="PS51722">
    <property type="entry name" value="G_TR_2"/>
    <property type="match status" value="1"/>
</dbReference>
<dbReference type="SUPFAM" id="SSF52156">
    <property type="entry name" value="Initiation factor IF2/eIF5b, domain 3"/>
    <property type="match status" value="1"/>
</dbReference>
<keyword evidence="9" id="KW-0934">Plastid</keyword>
<dbReference type="CDD" id="cd03702">
    <property type="entry name" value="IF2_mtIF2_II"/>
    <property type="match status" value="1"/>
</dbReference>
<keyword evidence="9" id="KW-0150">Chloroplast</keyword>
<dbReference type="InterPro" id="IPR027417">
    <property type="entry name" value="P-loop_NTPase"/>
</dbReference>
<dbReference type="GO" id="GO:0005829">
    <property type="term" value="C:cytosol"/>
    <property type="evidence" value="ECO:0007669"/>
    <property type="project" value="TreeGrafter"/>
</dbReference>
<dbReference type="GO" id="GO:0003924">
    <property type="term" value="F:GTPase activity"/>
    <property type="evidence" value="ECO:0007669"/>
    <property type="project" value="InterPro"/>
</dbReference>
<dbReference type="PANTHER" id="PTHR43381">
    <property type="entry name" value="TRANSLATION INITIATION FACTOR IF-2-RELATED"/>
    <property type="match status" value="1"/>
</dbReference>
<dbReference type="Pfam" id="PF11987">
    <property type="entry name" value="IF-2"/>
    <property type="match status" value="1"/>
</dbReference>
<comment type="similarity">
    <text evidence="1">Belongs to the TRAFAC class translation factor GTPase superfamily. Classic translation factor GTPase family. IF-2 subfamily.</text>
</comment>
<dbReference type="InterPro" id="IPR005225">
    <property type="entry name" value="Small_GTP-bd"/>
</dbReference>